<comment type="subcellular location">
    <subcellularLocation>
        <location evidence="1">Nucleus</location>
    </subcellularLocation>
</comment>
<proteinExistence type="inferred from homology"/>
<dbReference type="GO" id="GO:0000972">
    <property type="term" value="P:transcription-dependent tethering of RNA polymerase II gene DNA at nuclear periphery"/>
    <property type="evidence" value="ECO:0007669"/>
    <property type="project" value="TreeGrafter"/>
</dbReference>
<feature type="compositionally biased region" description="Low complexity" evidence="5">
    <location>
        <begin position="589"/>
        <end position="607"/>
    </location>
</feature>
<comment type="similarity">
    <text evidence="2">Belongs to the non-repetitive/WGA-negative nucleoporin family.</text>
</comment>
<dbReference type="GO" id="GO:0036228">
    <property type="term" value="P:protein localization to nuclear inner membrane"/>
    <property type="evidence" value="ECO:0007669"/>
    <property type="project" value="TreeGrafter"/>
</dbReference>
<dbReference type="GO" id="GO:0017056">
    <property type="term" value="F:structural constituent of nuclear pore"/>
    <property type="evidence" value="ECO:0007669"/>
    <property type="project" value="InterPro"/>
</dbReference>
<keyword evidence="4" id="KW-0539">Nucleus</keyword>
<dbReference type="PANTHER" id="PTHR10350">
    <property type="entry name" value="NUCLEAR PORE COMPLEX PROTEIN NUP155"/>
    <property type="match status" value="1"/>
</dbReference>
<comment type="caution">
    <text evidence="8">The sequence shown here is derived from an EMBL/GenBank/DDBJ whole genome shotgun (WGS) entry which is preliminary data.</text>
</comment>
<reference evidence="8 9" key="1">
    <citation type="journal article" date="2017" name="Curr. Biol.">
        <title>Genome architecture and evolution of a unichromosomal asexual nematode.</title>
        <authorList>
            <person name="Fradin H."/>
            <person name="Zegar C."/>
            <person name="Gutwein M."/>
            <person name="Lucas J."/>
            <person name="Kovtun M."/>
            <person name="Corcoran D."/>
            <person name="Baugh L.R."/>
            <person name="Kiontke K."/>
            <person name="Gunsalus K."/>
            <person name="Fitch D.H."/>
            <person name="Piano F."/>
        </authorList>
    </citation>
    <scope>NUCLEOTIDE SEQUENCE [LARGE SCALE GENOMIC DNA]</scope>
    <source>
        <strain evidence="8">PF1309</strain>
    </source>
</reference>
<dbReference type="Gene3D" id="1.25.40.450">
    <property type="entry name" value="Nucleoporin, helical domain, N-terminal subdomain"/>
    <property type="match status" value="1"/>
</dbReference>
<dbReference type="Pfam" id="PF03177">
    <property type="entry name" value="Nucleoporin_C"/>
    <property type="match status" value="1"/>
</dbReference>
<dbReference type="Proteomes" id="UP000218231">
    <property type="component" value="Unassembled WGS sequence"/>
</dbReference>
<dbReference type="GO" id="GO:0006606">
    <property type="term" value="P:protein import into nucleus"/>
    <property type="evidence" value="ECO:0007669"/>
    <property type="project" value="TreeGrafter"/>
</dbReference>
<feature type="domain" description="Nucleoporin Nup133/Nup155-like N-terminal" evidence="7">
    <location>
        <begin position="74"/>
        <end position="468"/>
    </location>
</feature>
<feature type="domain" description="Nucleoporin Nup133/Nup155-like C-terminal" evidence="6">
    <location>
        <begin position="695"/>
        <end position="1225"/>
    </location>
</feature>
<dbReference type="OrthoDB" id="338970at2759"/>
<evidence type="ECO:0000256" key="1">
    <source>
        <dbReference type="ARBA" id="ARBA00004123"/>
    </source>
</evidence>
<keyword evidence="3" id="KW-0813">Transport</keyword>
<organism evidence="8 9">
    <name type="scientific">Diploscapter pachys</name>
    <dbReference type="NCBI Taxonomy" id="2018661"/>
    <lineage>
        <taxon>Eukaryota</taxon>
        <taxon>Metazoa</taxon>
        <taxon>Ecdysozoa</taxon>
        <taxon>Nematoda</taxon>
        <taxon>Chromadorea</taxon>
        <taxon>Rhabditida</taxon>
        <taxon>Rhabditina</taxon>
        <taxon>Rhabditomorpha</taxon>
        <taxon>Rhabditoidea</taxon>
        <taxon>Rhabditidae</taxon>
        <taxon>Diploscapter</taxon>
    </lineage>
</organism>
<feature type="region of interest" description="Disordered" evidence="5">
    <location>
        <begin position="588"/>
        <end position="615"/>
    </location>
</feature>
<dbReference type="Gene3D" id="1.25.40.440">
    <property type="entry name" value="Nucleoporin, helical domain, central subdomain"/>
    <property type="match status" value="1"/>
</dbReference>
<evidence type="ECO:0000259" key="7">
    <source>
        <dbReference type="Pfam" id="PF08801"/>
    </source>
</evidence>
<dbReference type="InterPro" id="IPR004870">
    <property type="entry name" value="Nucleoporin_Nup155"/>
</dbReference>
<accession>A0A2A2K9M8</accession>
<dbReference type="STRING" id="2018661.A0A2A2K9M8"/>
<dbReference type="InterPro" id="IPR042538">
    <property type="entry name" value="Nucleoporin_Nup155_C_3"/>
</dbReference>
<evidence type="ECO:0000256" key="2">
    <source>
        <dbReference type="ARBA" id="ARBA00007373"/>
    </source>
</evidence>
<dbReference type="InterPro" id="IPR042533">
    <property type="entry name" value="Nucleoporin_Nup155_C_1"/>
</dbReference>
<dbReference type="InterPro" id="IPR014908">
    <property type="entry name" value="Nucleoporin_Nup133/Nup155_N"/>
</dbReference>
<evidence type="ECO:0000256" key="3">
    <source>
        <dbReference type="ARBA" id="ARBA00022448"/>
    </source>
</evidence>
<evidence type="ECO:0000256" key="5">
    <source>
        <dbReference type="SAM" id="MobiDB-lite"/>
    </source>
</evidence>
<evidence type="ECO:0000256" key="4">
    <source>
        <dbReference type="ARBA" id="ARBA00023242"/>
    </source>
</evidence>
<evidence type="ECO:0000313" key="8">
    <source>
        <dbReference type="EMBL" id="PAV70686.1"/>
    </source>
</evidence>
<dbReference type="Pfam" id="PF08801">
    <property type="entry name" value="Nucleoporin_N"/>
    <property type="match status" value="1"/>
</dbReference>
<protein>
    <recommendedName>
        <fullName evidence="10">Nucleoporin Nup133/Nup155-like N-terminal domain-containing protein</fullName>
    </recommendedName>
</protein>
<gene>
    <name evidence="8" type="ORF">WR25_06751</name>
</gene>
<dbReference type="PANTHER" id="PTHR10350:SF6">
    <property type="entry name" value="NUCLEAR PORE COMPLEX PROTEIN NUP155"/>
    <property type="match status" value="1"/>
</dbReference>
<evidence type="ECO:0008006" key="10">
    <source>
        <dbReference type="Google" id="ProtNLM"/>
    </source>
</evidence>
<dbReference type="InterPro" id="IPR042537">
    <property type="entry name" value="Nucleoporin_Nup155_C_2"/>
</dbReference>
<name>A0A2A2K9M8_9BILA</name>
<evidence type="ECO:0000313" key="9">
    <source>
        <dbReference type="Proteomes" id="UP000218231"/>
    </source>
</evidence>
<sequence length="1347" mass="149436">MSISFVESRADRSVLGGAAGAGDSLEAAAHRVAQHLESVVEQADIYGRLTQNGTTPCSGLGDTFFSKGAPEFFVNRRIPIPGELIRDLRNVQSQFSMGLFMEISRAYMVVDNEVFLWNFDTGDDLAYFDQIQSAVVKLALVRMKPGIFPENVKYGLVFGTVTDIILYPLIYETTANGSTTVSVMNKYFQVQLDTNTTITDIVGIDNGRVFYSANHEIFEFVYENSQSFLFGNSLKCKSVNKTSGMLSKIIPFFGNTNEELEHIAVDKSRNILYCLGRKGTIQVYDLGADGDQCTLSHSLTAGQIANESQLLTNYGYEDELFTKIVTICPLEAHQSNNLNLIAVTAKGVRIYFSVLKRPLAYTGPPVRNSADGQYLTQVAYKNISKADVRPQTLRVAHIRFAPGVVPSSIYKDTPQGVSIAYADEGLCAMSTAHRKIIWALSDLFYPNLAIYVESMTDLSIDGHVWAIAPHRRKRVSTLPPDIGFISPVLPHSFYRLPIETDHRLIICSSEAVYEIGQVTPLDALRDALQEGGTEGRATFEICQKIGFTEILVLGLGILVSDAPTDDSLKPRAEALFHAGFFPSGKDSAQFVETSQQQQEQQEHLQMQPSSSSYPVDHWSPNDSVINWKGKMRSPLYASTPRPDMISPPTNTHSPFSPALNGSLALSEAISPGLSSVRPMSTLSAPFPSHLQHVPSRRHDALYYYFSRLVSPIWNHSICSVVNSNILKTVLPSKEMHWLASELRKLGKVMDECRLVPAPDSSYQKTQAAKLQAEASNLERQSLLSLRRLIDLSSETLYLWSMADEFDLAMISAGMEAKLLATLASRRFHEFVSSNLNLNCELIRALIKFFLGDDAGTSELSVRLRALCPTLYSKASHSSIFGRLENNEMDDACVTNAMEQLNAASSLGAGAERKALIDRAVGMFTQSIAKVALHGVAENLTALKAYDQLVEVITEALDELENNSAGNTPKSAEAAATRDKVIARVLSSSDELAHAAVFKWMIDRSKANLILQSKSPYIEQFLQHEIDGGRGQRFQDLLWKFYEKSGNYGKAADKLSTLVNDQNSDIGLEQRISYLSHAIICARSAADDKTKESIDSLRDLLDVAQIQLSIRDTLLASLDLHSRANSEMAEHVKSLNRAILTLNELFINYAVPCKLFKVQLAIFQCANMYNEDKIAAIWESILKEEFQKSLDPSDSLLHTLTQLYEIYRDTVFFPKGYLVRRILQLADGLGNSPRLSPHFYLHLCSKLEIELPDFLALLNDEYRNGDPWWSEQDSGRLYISQVALTAALSLIAEFDKLPMSVRGSIARDSTSALAPFVVLTRDVSASPRLQEIGTRLSSIVSQFNAYFD</sequence>
<dbReference type="GO" id="GO:0006405">
    <property type="term" value="P:RNA export from nucleus"/>
    <property type="evidence" value="ECO:0007669"/>
    <property type="project" value="TreeGrafter"/>
</dbReference>
<dbReference type="GO" id="GO:0044611">
    <property type="term" value="C:nuclear pore inner ring"/>
    <property type="evidence" value="ECO:0007669"/>
    <property type="project" value="TreeGrafter"/>
</dbReference>
<dbReference type="EMBL" id="LIAE01009225">
    <property type="protein sequence ID" value="PAV70686.1"/>
    <property type="molecule type" value="Genomic_DNA"/>
</dbReference>
<evidence type="ECO:0000259" key="6">
    <source>
        <dbReference type="Pfam" id="PF03177"/>
    </source>
</evidence>
<keyword evidence="9" id="KW-1185">Reference proteome</keyword>
<dbReference type="Gene3D" id="1.20.58.1780">
    <property type="match status" value="1"/>
</dbReference>
<dbReference type="InterPro" id="IPR007187">
    <property type="entry name" value="Nucleoporin_Nup133/Nup155_C"/>
</dbReference>
<dbReference type="FunFam" id="1.25.40.440:FF:000001">
    <property type="entry name" value="Nuclear pore complex subunit"/>
    <property type="match status" value="1"/>
</dbReference>
<dbReference type="Gene3D" id="1.20.120.1880">
    <property type="entry name" value="Nucleoporin, helical C-terminal domain"/>
    <property type="match status" value="1"/>
</dbReference>